<dbReference type="PANTHER" id="PTHR21581:SF6">
    <property type="entry name" value="TRAFFICKING PROTEIN PARTICLE COMPLEX SUBUNIT 12"/>
    <property type="match status" value="1"/>
</dbReference>
<proteinExistence type="predicted"/>
<keyword evidence="1" id="KW-0732">Signal</keyword>
<accession>A0ABS6G578</accession>
<organism evidence="3 4">
    <name type="scientific">Alkaliphilus flagellatus</name>
    <dbReference type="NCBI Taxonomy" id="2841507"/>
    <lineage>
        <taxon>Bacteria</taxon>
        <taxon>Bacillati</taxon>
        <taxon>Bacillota</taxon>
        <taxon>Clostridia</taxon>
        <taxon>Peptostreptococcales</taxon>
        <taxon>Natronincolaceae</taxon>
        <taxon>Alkaliphilus</taxon>
    </lineage>
</organism>
<protein>
    <submittedName>
        <fullName evidence="3">D-alanyl-D-alanine carboxypeptidase</fullName>
    </submittedName>
</protein>
<evidence type="ECO:0000313" key="3">
    <source>
        <dbReference type="EMBL" id="MBU5677538.1"/>
    </source>
</evidence>
<evidence type="ECO:0000256" key="1">
    <source>
        <dbReference type="SAM" id="SignalP"/>
    </source>
</evidence>
<dbReference type="EMBL" id="JAHLQK010000005">
    <property type="protein sequence ID" value="MBU5677538.1"/>
    <property type="molecule type" value="Genomic_DNA"/>
</dbReference>
<dbReference type="Pfam" id="PF07943">
    <property type="entry name" value="PBP5_C"/>
    <property type="match status" value="1"/>
</dbReference>
<dbReference type="GO" id="GO:0004180">
    <property type="term" value="F:carboxypeptidase activity"/>
    <property type="evidence" value="ECO:0007669"/>
    <property type="project" value="UniProtKB-KW"/>
</dbReference>
<keyword evidence="3" id="KW-0121">Carboxypeptidase</keyword>
<evidence type="ECO:0000259" key="2">
    <source>
        <dbReference type="SMART" id="SM00936"/>
    </source>
</evidence>
<dbReference type="InterPro" id="IPR012907">
    <property type="entry name" value="Peptidase_S11_C"/>
</dbReference>
<dbReference type="Pfam" id="PF00768">
    <property type="entry name" value="Peptidase_S11"/>
    <property type="match status" value="1"/>
</dbReference>
<name>A0ABS6G578_9FIRM</name>
<feature type="signal peptide" evidence="1">
    <location>
        <begin position="1"/>
        <end position="21"/>
    </location>
</feature>
<dbReference type="SMART" id="SM00936">
    <property type="entry name" value="PBP5_C"/>
    <property type="match status" value="1"/>
</dbReference>
<dbReference type="InterPro" id="IPR001967">
    <property type="entry name" value="Peptidase_S11_N"/>
</dbReference>
<keyword evidence="4" id="KW-1185">Reference proteome</keyword>
<gene>
    <name evidence="3" type="ORF">KQI88_14030</name>
</gene>
<evidence type="ECO:0000313" key="4">
    <source>
        <dbReference type="Proteomes" id="UP000779508"/>
    </source>
</evidence>
<dbReference type="Proteomes" id="UP000779508">
    <property type="component" value="Unassembled WGS sequence"/>
</dbReference>
<dbReference type="PANTHER" id="PTHR21581">
    <property type="entry name" value="D-ALANYL-D-ALANINE CARBOXYPEPTIDASE"/>
    <property type="match status" value="1"/>
</dbReference>
<keyword evidence="3" id="KW-0378">Hydrolase</keyword>
<sequence length="386" mass="42314">MRKKFNMFLCTLVIISLLLPAYNVSGEEQPFDINSKSALLMDAGTGTILYEKNIHEQLPPASVTKIMTMLLVMEAIDNNKITLNDKVVVSERASKMGGTQLYLEPGENKTVEELMKGVAIRSANDASLALGEYIAGTEELFIQQMNNRAKELGMKNTTFINTNGLPAEGHVTTAYDIALMSRELLKHKDIHKWLTTWMDTVVVGKRQSQQSLVNTNKLINTYKGANGIKTGYTSEALHCISASATRGNTTFIAVIMAAPTSQVRFAEASKLLDYGFANYNNVEIVKKDSIIGNVMLSKGKKIQVDAVAKDDLNTLVKKGDEANVQKEIILPPSIIAPVLQGDKLGEIIAKIDGKEIGRVDIVSKESIEKASIVNILGKMFNKMMGK</sequence>
<comment type="caution">
    <text evidence="3">The sequence shown here is derived from an EMBL/GenBank/DDBJ whole genome shotgun (WGS) entry which is preliminary data.</text>
</comment>
<feature type="chain" id="PRO_5045678731" evidence="1">
    <location>
        <begin position="22"/>
        <end position="386"/>
    </location>
</feature>
<dbReference type="RefSeq" id="WP_216418353.1">
    <property type="nucleotide sequence ID" value="NZ_JAHLQK010000005.1"/>
</dbReference>
<feature type="domain" description="Peptidase S11 D-Ala-D-Ala carboxypeptidase A C-terminal" evidence="2">
    <location>
        <begin position="279"/>
        <end position="369"/>
    </location>
</feature>
<reference evidence="3 4" key="1">
    <citation type="submission" date="2021-06" db="EMBL/GenBank/DDBJ databases">
        <authorList>
            <person name="Sun Q."/>
            <person name="Li D."/>
        </authorList>
    </citation>
    <scope>NUCLEOTIDE SEQUENCE [LARGE SCALE GENOMIC DNA]</scope>
    <source>
        <strain evidence="3 4">MSJ-5</strain>
    </source>
</reference>
<keyword evidence="3" id="KW-0645">Protease</keyword>